<dbReference type="GO" id="GO:0000287">
    <property type="term" value="F:magnesium ion binding"/>
    <property type="evidence" value="ECO:0007669"/>
    <property type="project" value="InterPro"/>
</dbReference>
<dbReference type="Pfam" id="PF00180">
    <property type="entry name" value="Iso_dh"/>
    <property type="match status" value="1"/>
</dbReference>
<keyword evidence="4" id="KW-1185">Reference proteome</keyword>
<dbReference type="GO" id="GO:0047046">
    <property type="term" value="F:homoisocitrate dehydrogenase activity"/>
    <property type="evidence" value="ECO:0007669"/>
    <property type="project" value="TreeGrafter"/>
</dbReference>
<dbReference type="GO" id="GO:0005739">
    <property type="term" value="C:mitochondrion"/>
    <property type="evidence" value="ECO:0007669"/>
    <property type="project" value="TreeGrafter"/>
</dbReference>
<evidence type="ECO:0000313" key="3">
    <source>
        <dbReference type="EMBL" id="KAJ3047478.1"/>
    </source>
</evidence>
<gene>
    <name evidence="3" type="primary">LYS12</name>
    <name evidence="3" type="ORF">HK097_011504</name>
</gene>
<reference evidence="3" key="1">
    <citation type="submission" date="2020-05" db="EMBL/GenBank/DDBJ databases">
        <title>Phylogenomic resolution of chytrid fungi.</title>
        <authorList>
            <person name="Stajich J.E."/>
            <person name="Amses K."/>
            <person name="Simmons R."/>
            <person name="Seto K."/>
            <person name="Myers J."/>
            <person name="Bonds A."/>
            <person name="Quandt C.A."/>
            <person name="Barry K."/>
            <person name="Liu P."/>
            <person name="Grigoriev I."/>
            <person name="Longcore J.E."/>
            <person name="James T.Y."/>
        </authorList>
    </citation>
    <scope>NUCLEOTIDE SEQUENCE</scope>
    <source>
        <strain evidence="3">JEL0318</strain>
    </source>
</reference>
<dbReference type="AlphaFoldDB" id="A0AAD5S8N6"/>
<dbReference type="GO" id="GO:0009085">
    <property type="term" value="P:lysine biosynthetic process"/>
    <property type="evidence" value="ECO:0007669"/>
    <property type="project" value="TreeGrafter"/>
</dbReference>
<protein>
    <submittedName>
        <fullName evidence="3">Homoisocitrate dehydrogenase</fullName>
    </submittedName>
</protein>
<sequence>MATLQRLAASVQIGAIGSLTSRAFASAAGSKSTIGLIPADGIGREVIPAARDVLEAVAPNKFNFVHLDAGFEHFQKTGVALPDETVERLKGECAGALFGAVSSPSHKVAGYSSPIVALRKKMDLYANVRPVASPVGATGTPIDMLIIRENTECLYIKSERLETLPDGTKIAWADRKITETASKRIGRMAFRMALQRGAIREARRARGETVAWEGKPRVTVVHKSNVLSVSDGLFRESVLSVRNGEDKAFKDDVDLEEQLVDSMVYRMFREPHKFDVAVAPNLYGDIISDGAAALVGSLGVVASANVGDSFVLGEPVHGSAPDIAGRGIANPVAAIRSAALLLEHMGLDAEATRIHSAVDKVLSEQAAILTPDLGGKGTTRGVTDAVIKAL</sequence>
<dbReference type="GO" id="GO:0051287">
    <property type="term" value="F:NAD binding"/>
    <property type="evidence" value="ECO:0007669"/>
    <property type="project" value="InterPro"/>
</dbReference>
<dbReference type="GO" id="GO:0006099">
    <property type="term" value="P:tricarboxylic acid cycle"/>
    <property type="evidence" value="ECO:0007669"/>
    <property type="project" value="TreeGrafter"/>
</dbReference>
<organism evidence="3 4">
    <name type="scientific">Rhizophlyctis rosea</name>
    <dbReference type="NCBI Taxonomy" id="64517"/>
    <lineage>
        <taxon>Eukaryota</taxon>
        <taxon>Fungi</taxon>
        <taxon>Fungi incertae sedis</taxon>
        <taxon>Chytridiomycota</taxon>
        <taxon>Chytridiomycota incertae sedis</taxon>
        <taxon>Chytridiomycetes</taxon>
        <taxon>Rhizophlyctidales</taxon>
        <taxon>Rhizophlyctidaceae</taxon>
        <taxon>Rhizophlyctis</taxon>
    </lineage>
</organism>
<dbReference type="Proteomes" id="UP001212841">
    <property type="component" value="Unassembled WGS sequence"/>
</dbReference>
<evidence type="ECO:0000256" key="1">
    <source>
        <dbReference type="ARBA" id="ARBA00007769"/>
    </source>
</evidence>
<name>A0AAD5S8N6_9FUNG</name>
<dbReference type="PANTHER" id="PTHR11835">
    <property type="entry name" value="DECARBOXYLATING DEHYDROGENASES-ISOCITRATE, ISOPROPYLMALATE, TARTRATE"/>
    <property type="match status" value="1"/>
</dbReference>
<comment type="caution">
    <text evidence="3">The sequence shown here is derived from an EMBL/GenBank/DDBJ whole genome shotgun (WGS) entry which is preliminary data.</text>
</comment>
<evidence type="ECO:0000313" key="4">
    <source>
        <dbReference type="Proteomes" id="UP001212841"/>
    </source>
</evidence>
<accession>A0AAD5S8N6</accession>
<dbReference type="SUPFAM" id="SSF53659">
    <property type="entry name" value="Isocitrate/Isopropylmalate dehydrogenase-like"/>
    <property type="match status" value="1"/>
</dbReference>
<dbReference type="SMART" id="SM01329">
    <property type="entry name" value="Iso_dh"/>
    <property type="match status" value="1"/>
</dbReference>
<comment type="similarity">
    <text evidence="1">Belongs to the isocitrate and isopropylmalate dehydrogenases family.</text>
</comment>
<dbReference type="PANTHER" id="PTHR11835:SF48">
    <property type="entry name" value="HOMOISOCITRATE DEHYDROGENASE, MITOCHONDRIAL"/>
    <property type="match status" value="1"/>
</dbReference>
<evidence type="ECO:0000259" key="2">
    <source>
        <dbReference type="SMART" id="SM01329"/>
    </source>
</evidence>
<dbReference type="InterPro" id="IPR019818">
    <property type="entry name" value="IsoCit/isopropylmalate_DH_CS"/>
</dbReference>
<dbReference type="EMBL" id="JADGJD010000953">
    <property type="protein sequence ID" value="KAJ3047478.1"/>
    <property type="molecule type" value="Genomic_DNA"/>
</dbReference>
<feature type="domain" description="Isopropylmalate dehydrogenase-like" evidence="2">
    <location>
        <begin position="33"/>
        <end position="386"/>
    </location>
</feature>
<dbReference type="GO" id="GO:0004449">
    <property type="term" value="F:isocitrate dehydrogenase (NAD+) activity"/>
    <property type="evidence" value="ECO:0007669"/>
    <property type="project" value="TreeGrafter"/>
</dbReference>
<dbReference type="GO" id="GO:0006102">
    <property type="term" value="P:isocitrate metabolic process"/>
    <property type="evidence" value="ECO:0007669"/>
    <property type="project" value="TreeGrafter"/>
</dbReference>
<proteinExistence type="inferred from homology"/>
<dbReference type="InterPro" id="IPR024084">
    <property type="entry name" value="IsoPropMal-DH-like_dom"/>
</dbReference>
<dbReference type="Gene3D" id="3.40.718.10">
    <property type="entry name" value="Isopropylmalate Dehydrogenase"/>
    <property type="match status" value="1"/>
</dbReference>
<dbReference type="PROSITE" id="PS00470">
    <property type="entry name" value="IDH_IMDH"/>
    <property type="match status" value="1"/>
</dbReference>